<dbReference type="InterPro" id="IPR051472">
    <property type="entry name" value="T3SS_Stator/FliH"/>
</dbReference>
<comment type="caution">
    <text evidence="4">The sequence shown here is derived from an EMBL/GenBank/DDBJ whole genome shotgun (WGS) entry which is preliminary data.</text>
</comment>
<feature type="compositionally biased region" description="Basic residues" evidence="3">
    <location>
        <begin position="25"/>
        <end position="37"/>
    </location>
</feature>
<protein>
    <submittedName>
        <fullName evidence="4">Flagellar assembly protein FliH</fullName>
    </submittedName>
</protein>
<keyword evidence="2" id="KW-0653">Protein transport</keyword>
<dbReference type="RefSeq" id="WP_294181457.1">
    <property type="nucleotide sequence ID" value="NZ_JBGFFE010000001.1"/>
</dbReference>
<evidence type="ECO:0000256" key="3">
    <source>
        <dbReference type="SAM" id="MobiDB-lite"/>
    </source>
</evidence>
<gene>
    <name evidence="4" type="ORF">AB8S09_01660</name>
</gene>
<name>A0ABV4DTQ1_9CLOT</name>
<keyword evidence="5" id="KW-1185">Reference proteome</keyword>
<evidence type="ECO:0000256" key="1">
    <source>
        <dbReference type="ARBA" id="ARBA00022448"/>
    </source>
</evidence>
<dbReference type="PANTHER" id="PTHR34982">
    <property type="entry name" value="YOP PROTEINS TRANSLOCATION PROTEIN L"/>
    <property type="match status" value="1"/>
</dbReference>
<feature type="region of interest" description="Disordered" evidence="3">
    <location>
        <begin position="23"/>
        <end position="48"/>
    </location>
</feature>
<evidence type="ECO:0000313" key="4">
    <source>
        <dbReference type="EMBL" id="MEY8762357.1"/>
    </source>
</evidence>
<dbReference type="PANTHER" id="PTHR34982:SF1">
    <property type="entry name" value="FLAGELLAR ASSEMBLY PROTEIN FLIH"/>
    <property type="match status" value="1"/>
</dbReference>
<proteinExistence type="predicted"/>
<accession>A0ABV4DTQ1</accession>
<dbReference type="Proteomes" id="UP001565220">
    <property type="component" value="Unassembled WGS sequence"/>
</dbReference>
<evidence type="ECO:0000313" key="5">
    <source>
        <dbReference type="Proteomes" id="UP001565220"/>
    </source>
</evidence>
<sequence length="259" mass="29685">MQSSYKIIKGDSIDEEGTQNIVTVFKKHSPPKRRHKNKDSSPSRNNYDSLLHTMMEKAAEDRKKIILRANDEAEEIKKKAYDAASKKGYEEGRKKGRDAGFKSAYDEGYVKNVKKAEAEGEDIRNKASAVLKNAVDEKKRYLTEKEEEIKKFIVNAVESVLKDEVRNKDSLNKMVFDALSQVKNSKTFIIKSRGKYCGEFKKQVDMWKEQLPFRGDIFVISDESLKDGSVVIERDRGKIILSVDIAMKKLREIFDSTSN</sequence>
<evidence type="ECO:0000256" key="2">
    <source>
        <dbReference type="ARBA" id="ARBA00022927"/>
    </source>
</evidence>
<dbReference type="EMBL" id="JBGFFE010000001">
    <property type="protein sequence ID" value="MEY8762357.1"/>
    <property type="molecule type" value="Genomic_DNA"/>
</dbReference>
<keyword evidence="4" id="KW-0966">Cell projection</keyword>
<keyword evidence="4" id="KW-0282">Flagellum</keyword>
<reference evidence="4 5" key="1">
    <citation type="submission" date="2024-08" db="EMBL/GenBank/DDBJ databases">
        <title>Clostridium lapicellarii sp. nov., and Clostridium renhuaiense sp. nov., two species isolated from the mud in a fermentation cellar used for producing sauce-flavour Chinese liquors.</title>
        <authorList>
            <person name="Yang F."/>
            <person name="Wang H."/>
            <person name="Chen L.Q."/>
            <person name="Zhou N."/>
            <person name="Lu J.J."/>
            <person name="Pu X.X."/>
            <person name="Wan B."/>
            <person name="Wang L."/>
            <person name="Liu S.J."/>
        </authorList>
    </citation>
    <scope>NUCLEOTIDE SEQUENCE [LARGE SCALE GENOMIC DNA]</scope>
    <source>
        <strain evidence="4 5">MT-113</strain>
    </source>
</reference>
<keyword evidence="1" id="KW-0813">Transport</keyword>
<organism evidence="4 5">
    <name type="scientific">Clostridium lapidicellarium</name>
    <dbReference type="NCBI Taxonomy" id="3240931"/>
    <lineage>
        <taxon>Bacteria</taxon>
        <taxon>Bacillati</taxon>
        <taxon>Bacillota</taxon>
        <taxon>Clostridia</taxon>
        <taxon>Eubacteriales</taxon>
        <taxon>Clostridiaceae</taxon>
        <taxon>Clostridium</taxon>
    </lineage>
</organism>
<keyword evidence="4" id="KW-0969">Cilium</keyword>